<protein>
    <submittedName>
        <fullName evidence="1">Uncharacterized protein</fullName>
    </submittedName>
</protein>
<dbReference type="EMBL" id="JAOWLA010000008">
    <property type="protein sequence ID" value="MCV2865143.1"/>
    <property type="molecule type" value="Genomic_DNA"/>
</dbReference>
<evidence type="ECO:0000313" key="1">
    <source>
        <dbReference type="EMBL" id="MCV2865143.1"/>
    </source>
</evidence>
<dbReference type="RefSeq" id="WP_263721658.1">
    <property type="nucleotide sequence ID" value="NZ_JAOWLA010000008.1"/>
</dbReference>
<gene>
    <name evidence="1" type="ORF">OE647_10420</name>
</gene>
<reference evidence="1 2" key="1">
    <citation type="submission" date="2022-10" db="EMBL/GenBank/DDBJ databases">
        <title>Defluviimonas sp. nov., isolated from ocean surface water.</title>
        <authorList>
            <person name="He W."/>
            <person name="Wang L."/>
            <person name="Zhang D.-F."/>
        </authorList>
    </citation>
    <scope>NUCLEOTIDE SEQUENCE [LARGE SCALE GENOMIC DNA]</scope>
    <source>
        <strain evidence="1 2">WL0075</strain>
    </source>
</reference>
<dbReference type="Proteomes" id="UP001652503">
    <property type="component" value="Unassembled WGS sequence"/>
</dbReference>
<organism evidence="1 2">
    <name type="scientific">Albidovulum sediminicola</name>
    <dbReference type="NCBI Taxonomy" id="2984331"/>
    <lineage>
        <taxon>Bacteria</taxon>
        <taxon>Pseudomonadati</taxon>
        <taxon>Pseudomonadota</taxon>
        <taxon>Alphaproteobacteria</taxon>
        <taxon>Rhodobacterales</taxon>
        <taxon>Paracoccaceae</taxon>
        <taxon>Albidovulum</taxon>
    </lineage>
</organism>
<accession>A0ABT2Z231</accession>
<sequence length="133" mass="13471">MAVCAVLCTAPSLPVSAGTEEVCADLGALVTLADKVLTKADSGAEVGSVDLGRVRVAALKAGKMLGLAAADFADPDISEPLAELDRVYGEHDGVRLSPTEATDLLRKQAPVIAASLSANCPGAVIPARFATLQ</sequence>
<proteinExistence type="predicted"/>
<name>A0ABT2Z231_9RHOB</name>
<keyword evidence="2" id="KW-1185">Reference proteome</keyword>
<evidence type="ECO:0000313" key="2">
    <source>
        <dbReference type="Proteomes" id="UP001652503"/>
    </source>
</evidence>
<comment type="caution">
    <text evidence="1">The sequence shown here is derived from an EMBL/GenBank/DDBJ whole genome shotgun (WGS) entry which is preliminary data.</text>
</comment>